<name>A0AAD7XJ66_9STRA</name>
<feature type="domain" description="Methyltransferase" evidence="1">
    <location>
        <begin position="226"/>
        <end position="360"/>
    </location>
</feature>
<protein>
    <recommendedName>
        <fullName evidence="1">Methyltransferase domain-containing protein</fullName>
    </recommendedName>
</protein>
<proteinExistence type="predicted"/>
<dbReference type="PANTHER" id="PTHR45128:SF1">
    <property type="entry name" value="S-ADENOSYLMETHIONINE-DEPENDENT METHYLTRANSFERASE RV2258C"/>
    <property type="match status" value="1"/>
</dbReference>
<dbReference type="InterPro" id="IPR053173">
    <property type="entry name" value="SAM-binding_MTase"/>
</dbReference>
<organism evidence="2 3">
    <name type="scientific">Chrysophaeum taylorii</name>
    <dbReference type="NCBI Taxonomy" id="2483200"/>
    <lineage>
        <taxon>Eukaryota</taxon>
        <taxon>Sar</taxon>
        <taxon>Stramenopiles</taxon>
        <taxon>Ochrophyta</taxon>
        <taxon>Pelagophyceae</taxon>
        <taxon>Pelagomonadales</taxon>
        <taxon>Pelagomonadaceae</taxon>
        <taxon>Chrysophaeum</taxon>
    </lineage>
</organism>
<dbReference type="Gene3D" id="3.40.50.150">
    <property type="entry name" value="Vaccinia Virus protein VP39"/>
    <property type="match status" value="1"/>
</dbReference>
<dbReference type="Proteomes" id="UP001230188">
    <property type="component" value="Unassembled WGS sequence"/>
</dbReference>
<dbReference type="SUPFAM" id="SSF53335">
    <property type="entry name" value="S-adenosyl-L-methionine-dependent methyltransferases"/>
    <property type="match status" value="1"/>
</dbReference>
<evidence type="ECO:0000313" key="2">
    <source>
        <dbReference type="EMBL" id="KAJ8604003.1"/>
    </source>
</evidence>
<evidence type="ECO:0000313" key="3">
    <source>
        <dbReference type="Proteomes" id="UP001230188"/>
    </source>
</evidence>
<dbReference type="AlphaFoldDB" id="A0AAD7XJ66"/>
<evidence type="ECO:0000259" key="1">
    <source>
        <dbReference type="Pfam" id="PF13847"/>
    </source>
</evidence>
<reference evidence="2" key="1">
    <citation type="submission" date="2023-01" db="EMBL/GenBank/DDBJ databases">
        <title>Metagenome sequencing of chrysophaentin producing Chrysophaeum taylorii.</title>
        <authorList>
            <person name="Davison J."/>
            <person name="Bewley C."/>
        </authorList>
    </citation>
    <scope>NUCLEOTIDE SEQUENCE</scope>
    <source>
        <strain evidence="2">NIES-1699</strain>
    </source>
</reference>
<dbReference type="EMBL" id="JAQMWT010000341">
    <property type="protein sequence ID" value="KAJ8604003.1"/>
    <property type="molecule type" value="Genomic_DNA"/>
</dbReference>
<keyword evidence="3" id="KW-1185">Reference proteome</keyword>
<dbReference type="CDD" id="cd02440">
    <property type="entry name" value="AdoMet_MTases"/>
    <property type="match status" value="1"/>
</dbReference>
<sequence>MNRSAVVVAAATLAALCAVVSRWWPLRTPREQEKKKTQKKTSTTTSTIEEETHAAYGLVCGAIEGALAASQLYIGDRLHLYATLWELCKPPGASCTVLDVAAKTRLNARWLREWLAQQAAMGVLVLEEGDGDGDADLRYRLTPAFANVLANEASPSYIASMLQCVPALVHRAKTMLPEAFASGRGRPYDDPDISIALDRAHAKHVRNVVLPHVVPATPALKLLEREGAKVADVGCGGGSLVIALASAFPNATVHGYEIADAALALATENVRWAQVRTASIRDARVTPLGDETYDVVTTFDVVHDAPDPVGLLRQVKRALKPDGVWLLADLVVHDTTRANITSNPGAATLFAFSTCLCLACSLQTPDGRGLGTCGFGTAVANTMLAQAGFTRVRVILEEEGTRWFEVRH</sequence>
<dbReference type="PANTHER" id="PTHR45128">
    <property type="entry name" value="METHYLTRANSFERASE TYPE 11"/>
    <property type="match status" value="1"/>
</dbReference>
<dbReference type="InterPro" id="IPR025714">
    <property type="entry name" value="Methyltranfer_dom"/>
</dbReference>
<dbReference type="InterPro" id="IPR029063">
    <property type="entry name" value="SAM-dependent_MTases_sf"/>
</dbReference>
<comment type="caution">
    <text evidence="2">The sequence shown here is derived from an EMBL/GenBank/DDBJ whole genome shotgun (WGS) entry which is preliminary data.</text>
</comment>
<accession>A0AAD7XJ66</accession>
<gene>
    <name evidence="2" type="ORF">CTAYLR_003341</name>
</gene>
<dbReference type="Pfam" id="PF13847">
    <property type="entry name" value="Methyltransf_31"/>
    <property type="match status" value="1"/>
</dbReference>